<dbReference type="InterPro" id="IPR002364">
    <property type="entry name" value="Quin_OxRdtase/zeta-crystal_CS"/>
</dbReference>
<dbReference type="InterPro" id="IPR036291">
    <property type="entry name" value="NAD(P)-bd_dom_sf"/>
</dbReference>
<sequence length="324" mass="34410">MKAVVCNEFGPVENLEYKDMPVPTLKKGQVLVKVEAAGINFPDGLLIQGLYQMKPPTPFVPGAEFSGVISELGQGVSHLNIGQRVIGLSMLNGFAEQVVVDATNVFPIPEQISFEEAAGLVTAHATAHYGLKQRANVKAGETVLVTGAAGGTGLAAVQIAKAMGAKVIAVCSTEEKLQVAKDNGADVLINYKDVDLKSQLKELTGGKGVDVVYECVGGETFGACARNMAWNGRLLVVGFACGVIPKFAVNLALVKGFSVIGVFWGAFTQHQPKDFIANMHELLTWYVKGYVKVVVDEVFPLVNAADAINKVLSRNVKGKVILKP</sequence>
<feature type="domain" description="Enoyl reductase (ER)" evidence="1">
    <location>
        <begin position="10"/>
        <end position="322"/>
    </location>
</feature>
<dbReference type="InterPro" id="IPR013154">
    <property type="entry name" value="ADH-like_N"/>
</dbReference>
<dbReference type="AlphaFoldDB" id="A0A5C6QHB3"/>
<protein>
    <submittedName>
        <fullName evidence="2">NADPH:quinone oxidoreductase family protein</fullName>
    </submittedName>
</protein>
<evidence type="ECO:0000313" key="2">
    <source>
        <dbReference type="EMBL" id="TWX68118.1"/>
    </source>
</evidence>
<dbReference type="OrthoDB" id="4190732at2"/>
<dbReference type="Gene3D" id="3.90.180.10">
    <property type="entry name" value="Medium-chain alcohol dehydrogenases, catalytic domain"/>
    <property type="match status" value="1"/>
</dbReference>
<dbReference type="InterPro" id="IPR020843">
    <property type="entry name" value="ER"/>
</dbReference>
<dbReference type="GO" id="GO:0016491">
    <property type="term" value="F:oxidoreductase activity"/>
    <property type="evidence" value="ECO:0007669"/>
    <property type="project" value="InterPro"/>
</dbReference>
<accession>A0A5C6QHB3</accession>
<dbReference type="PROSITE" id="PS01162">
    <property type="entry name" value="QOR_ZETA_CRYSTAL"/>
    <property type="match status" value="1"/>
</dbReference>
<dbReference type="RefSeq" id="WP_146788462.1">
    <property type="nucleotide sequence ID" value="NZ_VOLT01000005.1"/>
</dbReference>
<dbReference type="Pfam" id="PF08240">
    <property type="entry name" value="ADH_N"/>
    <property type="match status" value="1"/>
</dbReference>
<dbReference type="Proteomes" id="UP000321822">
    <property type="component" value="Unassembled WGS sequence"/>
</dbReference>
<proteinExistence type="predicted"/>
<dbReference type="EMBL" id="VOLT01000005">
    <property type="protein sequence ID" value="TWX68118.1"/>
    <property type="molecule type" value="Genomic_DNA"/>
</dbReference>
<dbReference type="SUPFAM" id="SSF51735">
    <property type="entry name" value="NAD(P)-binding Rossmann-fold domains"/>
    <property type="match status" value="1"/>
</dbReference>
<dbReference type="PANTHER" id="PTHR43677:SF4">
    <property type="entry name" value="QUINONE OXIDOREDUCTASE-LIKE PROTEIN 2"/>
    <property type="match status" value="1"/>
</dbReference>
<dbReference type="InterPro" id="IPR013149">
    <property type="entry name" value="ADH-like_C"/>
</dbReference>
<dbReference type="PANTHER" id="PTHR43677">
    <property type="entry name" value="SHORT-CHAIN DEHYDROGENASE/REDUCTASE"/>
    <property type="match status" value="1"/>
</dbReference>
<dbReference type="Gene3D" id="3.40.50.720">
    <property type="entry name" value="NAD(P)-binding Rossmann-like Domain"/>
    <property type="match status" value="1"/>
</dbReference>
<dbReference type="InterPro" id="IPR051397">
    <property type="entry name" value="Zn-ADH-like_protein"/>
</dbReference>
<keyword evidence="3" id="KW-1185">Reference proteome</keyword>
<comment type="caution">
    <text evidence="2">The sequence shown here is derived from an EMBL/GenBank/DDBJ whole genome shotgun (WGS) entry which is preliminary data.</text>
</comment>
<dbReference type="CDD" id="cd08241">
    <property type="entry name" value="QOR1"/>
    <property type="match status" value="1"/>
</dbReference>
<dbReference type="SUPFAM" id="SSF50129">
    <property type="entry name" value="GroES-like"/>
    <property type="match status" value="1"/>
</dbReference>
<gene>
    <name evidence="2" type="ORF">ESZ36_12460</name>
</gene>
<reference evidence="2 3" key="1">
    <citation type="submission" date="2019-07" db="EMBL/GenBank/DDBJ databases">
        <title>Genomes of sea-ice associated Colwellia species.</title>
        <authorList>
            <person name="Bowman J.P."/>
        </authorList>
    </citation>
    <scope>NUCLEOTIDE SEQUENCE [LARGE SCALE GENOMIC DNA]</scope>
    <source>
        <strain evidence="2 3">ACAM 459</strain>
    </source>
</reference>
<evidence type="ECO:0000259" key="1">
    <source>
        <dbReference type="SMART" id="SM00829"/>
    </source>
</evidence>
<evidence type="ECO:0000313" key="3">
    <source>
        <dbReference type="Proteomes" id="UP000321822"/>
    </source>
</evidence>
<dbReference type="GO" id="GO:0008270">
    <property type="term" value="F:zinc ion binding"/>
    <property type="evidence" value="ECO:0007669"/>
    <property type="project" value="InterPro"/>
</dbReference>
<dbReference type="InterPro" id="IPR011032">
    <property type="entry name" value="GroES-like_sf"/>
</dbReference>
<dbReference type="Pfam" id="PF00107">
    <property type="entry name" value="ADH_zinc_N"/>
    <property type="match status" value="1"/>
</dbReference>
<name>A0A5C6QHB3_9GAMM</name>
<dbReference type="SMART" id="SM00829">
    <property type="entry name" value="PKS_ER"/>
    <property type="match status" value="1"/>
</dbReference>
<organism evidence="2 3">
    <name type="scientific">Colwellia demingiae</name>
    <dbReference type="NCBI Taxonomy" id="89401"/>
    <lineage>
        <taxon>Bacteria</taxon>
        <taxon>Pseudomonadati</taxon>
        <taxon>Pseudomonadota</taxon>
        <taxon>Gammaproteobacteria</taxon>
        <taxon>Alteromonadales</taxon>
        <taxon>Colwelliaceae</taxon>
        <taxon>Colwellia</taxon>
    </lineage>
</organism>